<dbReference type="Pfam" id="PF05396">
    <property type="entry name" value="Phage_T7_Capsid"/>
    <property type="match status" value="1"/>
</dbReference>
<dbReference type="AlphaFoldDB" id="A0A7X1ZCI9"/>
<comment type="caution">
    <text evidence="1">The sequence shown here is derived from an EMBL/GenBank/DDBJ whole genome shotgun (WGS) entry which is preliminary data.</text>
</comment>
<dbReference type="OrthoDB" id="7347988at2"/>
<accession>A0A7X1ZCI9</accession>
<keyword evidence="2" id="KW-1185">Reference proteome</keyword>
<evidence type="ECO:0000313" key="2">
    <source>
        <dbReference type="Proteomes" id="UP000434582"/>
    </source>
</evidence>
<dbReference type="Proteomes" id="UP000434582">
    <property type="component" value="Unassembled WGS sequence"/>
</dbReference>
<protein>
    <submittedName>
        <fullName evidence="1">Uncharacterized protein</fullName>
    </submittedName>
</protein>
<dbReference type="InterPro" id="IPR008768">
    <property type="entry name" value="Gp9-like"/>
</dbReference>
<dbReference type="EMBL" id="WIVE01000004">
    <property type="protein sequence ID" value="MQX35479.1"/>
    <property type="molecule type" value="Genomic_DNA"/>
</dbReference>
<sequence length="241" mass="26155">MPARAPATDPGAASPVARFVDPATGALDVAGLIAAYEDLSRRVSGMVPLPDRDADDETRVRFRRAIGVPDSPDAYRITVNHPRLAVDPEVNQRLHEAAFTPAQAQLVYDLAVERVMPVIEAMDASQRAESDLAELVRHFGGEERWAEISRQLSAWGKAHLPDDIYRALASTREGVLALFRMMAEGEPGLVPGAEAGGAGGGAPGEEDVKALMRDPRYWKHRDPAVVRRVAEGFRRLYPTGG</sequence>
<proteinExistence type="predicted"/>
<name>A0A7X1ZCI9_9PROT</name>
<organism evidence="1 2">
    <name type="scientific">Roseospira navarrensis</name>
    <dbReference type="NCBI Taxonomy" id="140058"/>
    <lineage>
        <taxon>Bacteria</taxon>
        <taxon>Pseudomonadati</taxon>
        <taxon>Pseudomonadota</taxon>
        <taxon>Alphaproteobacteria</taxon>
        <taxon>Rhodospirillales</taxon>
        <taxon>Rhodospirillaceae</taxon>
        <taxon>Roseospira</taxon>
    </lineage>
</organism>
<evidence type="ECO:0000313" key="1">
    <source>
        <dbReference type="EMBL" id="MQX35479.1"/>
    </source>
</evidence>
<gene>
    <name evidence="1" type="ORF">GHC57_02990</name>
</gene>
<reference evidence="1 2" key="1">
    <citation type="submission" date="2019-10" db="EMBL/GenBank/DDBJ databases">
        <title>Draft whole-genome sequence of the purple nonsulfur photosynthetic bacterium Roseospira navarrensis DSM 15114.</title>
        <authorList>
            <person name="Kyndt J.A."/>
            <person name="Meyer T.E."/>
        </authorList>
    </citation>
    <scope>NUCLEOTIDE SEQUENCE [LARGE SCALE GENOMIC DNA]</scope>
    <source>
        <strain evidence="1 2">DSM 15114</strain>
    </source>
</reference>